<gene>
    <name evidence="1" type="ORF">ASU35_14670</name>
</gene>
<evidence type="ECO:0000313" key="1">
    <source>
        <dbReference type="EMBL" id="KSV57957.1"/>
    </source>
</evidence>
<dbReference type="Pfam" id="PF18928">
    <property type="entry name" value="DUF5677"/>
    <property type="match status" value="1"/>
</dbReference>
<sequence length="284" mass="33351">MTEMLKKITNDISEKIIKEGSPIILVDEYSWYREVLSLMAKQINLCDSCLLLLENGMEQEAYLLARSQFNNMLWIKYLCYDDAENTRVKEYFYQPHINQILSCKNIKKMIEDYGTELDEQLVSEENIQKLNDCIAENSQILEDNSIIIRPKSISELSRQDALLFGLYITLYNEGSKFEHSDISKTKLYRKPAVEEYGTDQVFVFDLGKSDKGCWLTVFNYSLLSMFFAFDSIRTRTCDKEEQLFWNTKLSKAAYKMDDFNRITFEFGVCQDMLDKAMKENEMPK</sequence>
<reference evidence="1 2" key="1">
    <citation type="submission" date="2015-11" db="EMBL/GenBank/DDBJ databases">
        <title>Butyribacter intestini gen. nov., sp. nov., a butyric acid-producing bacterium of the family Lachnospiraceae isolated from the human faeces.</title>
        <authorList>
            <person name="Zou Y."/>
            <person name="Xue W."/>
            <person name="Luo G."/>
            <person name="Lv M."/>
        </authorList>
    </citation>
    <scope>NUCLEOTIDE SEQUENCE [LARGE SCALE GENOMIC DNA]</scope>
    <source>
        <strain evidence="1 2">ACET-33324</strain>
    </source>
</reference>
<organism evidence="1 2">
    <name type="scientific">Acetivibrio ethanolgignens</name>
    <dbReference type="NCBI Taxonomy" id="290052"/>
    <lineage>
        <taxon>Bacteria</taxon>
        <taxon>Bacillati</taxon>
        <taxon>Bacillota</taxon>
        <taxon>Clostridia</taxon>
        <taxon>Eubacteriales</taxon>
        <taxon>Oscillospiraceae</taxon>
        <taxon>Acetivibrio</taxon>
    </lineage>
</organism>
<comment type="caution">
    <text evidence="1">The sequence shown here is derived from an EMBL/GenBank/DDBJ whole genome shotgun (WGS) entry which is preliminary data.</text>
</comment>
<dbReference type="AlphaFoldDB" id="A0A0V8QBL7"/>
<dbReference type="InterPro" id="IPR043733">
    <property type="entry name" value="DUF5677"/>
</dbReference>
<dbReference type="Proteomes" id="UP000054874">
    <property type="component" value="Unassembled WGS sequence"/>
</dbReference>
<evidence type="ECO:0000313" key="2">
    <source>
        <dbReference type="Proteomes" id="UP000054874"/>
    </source>
</evidence>
<accession>A0A0V8QBL7</accession>
<keyword evidence="2" id="KW-1185">Reference proteome</keyword>
<protein>
    <submittedName>
        <fullName evidence="1">Uncharacterized protein</fullName>
    </submittedName>
</protein>
<name>A0A0V8QBL7_9FIRM</name>
<proteinExistence type="predicted"/>
<dbReference type="EMBL" id="LNAM01000192">
    <property type="protein sequence ID" value="KSV57957.1"/>
    <property type="molecule type" value="Genomic_DNA"/>
</dbReference>